<evidence type="ECO:0000313" key="3">
    <source>
        <dbReference type="EMBL" id="QBI20011.1"/>
    </source>
</evidence>
<keyword evidence="4" id="KW-1185">Reference proteome</keyword>
<dbReference type="PANTHER" id="PTHR30404">
    <property type="entry name" value="N-ACETYLMURAMOYL-L-ALANINE AMIDASE"/>
    <property type="match status" value="1"/>
</dbReference>
<sequence>MVRDEQAPPRIVAGDEGPAVRDVQERLARIVDPSLPLDGHFGAATLAAVRAFQRRRGLPANGVIGQETWEALVEASYTLGDRLLWHSRTPMRGDDVLELQRRLGQLGFDAGPEDAIFGRLTRAAVEEFQRNTGLAVDGVAGDATIRALMRLQRDHQSPGVSTRVREREALRRLAGRGLPGTRILVDPGFGVGHSGPTSPDGAPGHVVTWEVATRLVGRLAALGAEATLSRGPDTDPPPSERARLANELGSDVVLGIGVNAHHNPRAAGTASYYFGSLHATSEAGRRLAEHIHAGVASAGWLPDCRVHPVTWTLLRETRMPAVITEPGFLTSPRDAARLVDPQWQDSLADALASSLARFFSTSGYGASAGESIIEHVGASTH</sequence>
<dbReference type="InterPro" id="IPR050695">
    <property type="entry name" value="N-acetylmuramoyl_amidase_3"/>
</dbReference>
<dbReference type="KEGG" id="erz:ER308_10870"/>
<dbReference type="GO" id="GO:0008745">
    <property type="term" value="F:N-acetylmuramoyl-L-alanine amidase activity"/>
    <property type="evidence" value="ECO:0007669"/>
    <property type="project" value="InterPro"/>
</dbReference>
<dbReference type="CDD" id="cd02696">
    <property type="entry name" value="MurNAc-LAA"/>
    <property type="match status" value="1"/>
</dbReference>
<evidence type="ECO:0000259" key="2">
    <source>
        <dbReference type="SMART" id="SM00646"/>
    </source>
</evidence>
<dbReference type="PANTHER" id="PTHR30404:SF0">
    <property type="entry name" value="N-ACETYLMURAMOYL-L-ALANINE AMIDASE AMIC"/>
    <property type="match status" value="1"/>
</dbReference>
<dbReference type="RefSeq" id="WP_131155008.1">
    <property type="nucleotide sequence ID" value="NZ_CP036402.1"/>
</dbReference>
<proteinExistence type="predicted"/>
<dbReference type="Proteomes" id="UP000291469">
    <property type="component" value="Chromosome"/>
</dbReference>
<dbReference type="GO" id="GO:0009253">
    <property type="term" value="P:peptidoglycan catabolic process"/>
    <property type="evidence" value="ECO:0007669"/>
    <property type="project" value="InterPro"/>
</dbReference>
<dbReference type="SUPFAM" id="SSF53187">
    <property type="entry name" value="Zn-dependent exopeptidases"/>
    <property type="match status" value="1"/>
</dbReference>
<dbReference type="OrthoDB" id="9810670at2"/>
<gene>
    <name evidence="3" type="ORF">ER308_10870</name>
</gene>
<dbReference type="AlphaFoldDB" id="A0A411YFS6"/>
<evidence type="ECO:0000313" key="4">
    <source>
        <dbReference type="Proteomes" id="UP000291469"/>
    </source>
</evidence>
<reference evidence="3 4" key="1">
    <citation type="submission" date="2019-01" db="EMBL/GenBank/DDBJ databases">
        <title>Egibacter rhizosphaerae EGI 80759T.</title>
        <authorList>
            <person name="Chen D.-D."/>
            <person name="Tian Y."/>
            <person name="Jiao J.-Y."/>
            <person name="Zhang X.-T."/>
            <person name="Zhang Y.-G."/>
            <person name="Zhang Y."/>
            <person name="Xiao M."/>
            <person name="Shu W.-S."/>
            <person name="Li W.-J."/>
        </authorList>
    </citation>
    <scope>NUCLEOTIDE SEQUENCE [LARGE SCALE GENOMIC DNA]</scope>
    <source>
        <strain evidence="3 4">EGI 80759</strain>
    </source>
</reference>
<name>A0A411YFS6_9ACTN</name>
<dbReference type="EMBL" id="CP036402">
    <property type="protein sequence ID" value="QBI20011.1"/>
    <property type="molecule type" value="Genomic_DNA"/>
</dbReference>
<evidence type="ECO:0000256" key="1">
    <source>
        <dbReference type="ARBA" id="ARBA00022801"/>
    </source>
</evidence>
<dbReference type="SMART" id="SM00646">
    <property type="entry name" value="Ami_3"/>
    <property type="match status" value="1"/>
</dbReference>
<dbReference type="InterPro" id="IPR002508">
    <property type="entry name" value="MurNAc-LAA_cat"/>
</dbReference>
<dbReference type="Gene3D" id="3.40.630.40">
    <property type="entry name" value="Zn-dependent exopeptidases"/>
    <property type="match status" value="1"/>
</dbReference>
<dbReference type="InterPro" id="IPR036366">
    <property type="entry name" value="PGBDSf"/>
</dbReference>
<dbReference type="SUPFAM" id="SSF47090">
    <property type="entry name" value="PGBD-like"/>
    <property type="match status" value="2"/>
</dbReference>
<organism evidence="3 4">
    <name type="scientific">Egibacter rhizosphaerae</name>
    <dbReference type="NCBI Taxonomy" id="1670831"/>
    <lineage>
        <taxon>Bacteria</taxon>
        <taxon>Bacillati</taxon>
        <taxon>Actinomycetota</taxon>
        <taxon>Nitriliruptoria</taxon>
        <taxon>Egibacterales</taxon>
        <taxon>Egibacteraceae</taxon>
        <taxon>Egibacter</taxon>
    </lineage>
</organism>
<keyword evidence="1" id="KW-0378">Hydrolase</keyword>
<protein>
    <submittedName>
        <fullName evidence="3">N-acetylmuramoyl-L-alanine amidase</fullName>
    </submittedName>
</protein>
<feature type="domain" description="MurNAc-LAA" evidence="2">
    <location>
        <begin position="242"/>
        <end position="356"/>
    </location>
</feature>
<dbReference type="InterPro" id="IPR002477">
    <property type="entry name" value="Peptidoglycan-bd-like"/>
</dbReference>
<dbReference type="InterPro" id="IPR036365">
    <property type="entry name" value="PGBD-like_sf"/>
</dbReference>
<dbReference type="Gene3D" id="1.10.101.10">
    <property type="entry name" value="PGBD-like superfamily/PGBD"/>
    <property type="match status" value="2"/>
</dbReference>
<accession>A0A411YFS6</accession>
<dbReference type="GO" id="GO:0030288">
    <property type="term" value="C:outer membrane-bounded periplasmic space"/>
    <property type="evidence" value="ECO:0007669"/>
    <property type="project" value="TreeGrafter"/>
</dbReference>
<dbReference type="Pfam" id="PF01520">
    <property type="entry name" value="Amidase_3"/>
    <property type="match status" value="1"/>
</dbReference>
<dbReference type="Pfam" id="PF01471">
    <property type="entry name" value="PG_binding_1"/>
    <property type="match status" value="2"/>
</dbReference>